<keyword evidence="4" id="KW-1185">Reference proteome</keyword>
<sequence length="440" mass="46654">MPRKAAAAADGETPAAGEPRRSSRIKDLPKVDAAPKKVAKPRAKKEAKEGEEGVKPKRGRKRKEPDTNGDDAEDLPAKKAKPASKAAPASKPASKATSKPASKVAKPASKAAKPASKAAAGSKPASKASVKPASRAGSKKPASKADAAPASAAPNVGETIAEEAEAEAEAEAAAEAEGEAATSRPPPPPFLIASHAHPPRPPNIISRQRRLPILSSSALPNSPTPQSLFILQSSILIVLALAFVYTYSLRGLHRFYGYDYALLVLYLYLADALCFLRCAALLPVGLPSCLSVATTTLLLPRSPSHNARCTTPALIPYTDPSYCAHDTAPDGATSRAHYKMSPSPSTSAPPARRSALTTREARALLQAHIFHSGDADRTPCLLTPAYYDHAARDTSMRRTFHHIPELPRAPVQGSPDVAIRNLGRRYSYPPFPPSKYEPLW</sequence>
<gene>
    <name evidence="3" type="ORF">B0H15DRAFT_1018125</name>
</gene>
<name>A0AAD6UHR7_9AGAR</name>
<feature type="compositionally biased region" description="Basic and acidic residues" evidence="1">
    <location>
        <begin position="44"/>
        <end position="55"/>
    </location>
</feature>
<feature type="compositionally biased region" description="Low complexity" evidence="1">
    <location>
        <begin position="83"/>
        <end position="136"/>
    </location>
</feature>
<feature type="region of interest" description="Disordered" evidence="1">
    <location>
        <begin position="1"/>
        <end position="197"/>
    </location>
</feature>
<feature type="compositionally biased region" description="Low complexity" evidence="1">
    <location>
        <begin position="341"/>
        <end position="355"/>
    </location>
</feature>
<feature type="compositionally biased region" description="Low complexity" evidence="1">
    <location>
        <begin position="1"/>
        <end position="17"/>
    </location>
</feature>
<feature type="compositionally biased region" description="Low complexity" evidence="1">
    <location>
        <begin position="143"/>
        <end position="154"/>
    </location>
</feature>
<evidence type="ECO:0000256" key="2">
    <source>
        <dbReference type="SAM" id="Phobius"/>
    </source>
</evidence>
<evidence type="ECO:0000313" key="4">
    <source>
        <dbReference type="Proteomes" id="UP001222325"/>
    </source>
</evidence>
<feature type="transmembrane region" description="Helical" evidence="2">
    <location>
        <begin position="260"/>
        <end position="282"/>
    </location>
</feature>
<feature type="transmembrane region" description="Helical" evidence="2">
    <location>
        <begin position="228"/>
        <end position="248"/>
    </location>
</feature>
<evidence type="ECO:0000313" key="3">
    <source>
        <dbReference type="EMBL" id="KAJ7100826.1"/>
    </source>
</evidence>
<proteinExistence type="predicted"/>
<keyword evidence="2" id="KW-1133">Transmembrane helix</keyword>
<reference evidence="3" key="1">
    <citation type="submission" date="2023-03" db="EMBL/GenBank/DDBJ databases">
        <title>Massive genome expansion in bonnet fungi (Mycena s.s.) driven by repeated elements and novel gene families across ecological guilds.</title>
        <authorList>
            <consortium name="Lawrence Berkeley National Laboratory"/>
            <person name="Harder C.B."/>
            <person name="Miyauchi S."/>
            <person name="Viragh M."/>
            <person name="Kuo A."/>
            <person name="Thoen E."/>
            <person name="Andreopoulos B."/>
            <person name="Lu D."/>
            <person name="Skrede I."/>
            <person name="Drula E."/>
            <person name="Henrissat B."/>
            <person name="Morin E."/>
            <person name="Kohler A."/>
            <person name="Barry K."/>
            <person name="LaButti K."/>
            <person name="Morin E."/>
            <person name="Salamov A."/>
            <person name="Lipzen A."/>
            <person name="Mereny Z."/>
            <person name="Hegedus B."/>
            <person name="Baldrian P."/>
            <person name="Stursova M."/>
            <person name="Weitz H."/>
            <person name="Taylor A."/>
            <person name="Grigoriev I.V."/>
            <person name="Nagy L.G."/>
            <person name="Martin F."/>
            <person name="Kauserud H."/>
        </authorList>
    </citation>
    <scope>NUCLEOTIDE SEQUENCE</scope>
    <source>
        <strain evidence="3">CBHHK173m</strain>
    </source>
</reference>
<accession>A0AAD6UHR7</accession>
<feature type="region of interest" description="Disordered" evidence="1">
    <location>
        <begin position="333"/>
        <end position="356"/>
    </location>
</feature>
<dbReference type="EMBL" id="JARJCN010000005">
    <property type="protein sequence ID" value="KAJ7100826.1"/>
    <property type="molecule type" value="Genomic_DNA"/>
</dbReference>
<comment type="caution">
    <text evidence="3">The sequence shown here is derived from an EMBL/GenBank/DDBJ whole genome shotgun (WGS) entry which is preliminary data.</text>
</comment>
<keyword evidence="2" id="KW-0812">Transmembrane</keyword>
<protein>
    <submittedName>
        <fullName evidence="3">Uncharacterized protein</fullName>
    </submittedName>
</protein>
<evidence type="ECO:0000256" key="1">
    <source>
        <dbReference type="SAM" id="MobiDB-lite"/>
    </source>
</evidence>
<dbReference type="Proteomes" id="UP001222325">
    <property type="component" value="Unassembled WGS sequence"/>
</dbReference>
<dbReference type="AlphaFoldDB" id="A0AAD6UHR7"/>
<feature type="compositionally biased region" description="Acidic residues" evidence="1">
    <location>
        <begin position="160"/>
        <end position="178"/>
    </location>
</feature>
<keyword evidence="2" id="KW-0472">Membrane</keyword>
<feature type="compositionally biased region" description="Basic and acidic residues" evidence="1">
    <location>
        <begin position="18"/>
        <end position="35"/>
    </location>
</feature>
<organism evidence="3 4">
    <name type="scientific">Mycena belliarum</name>
    <dbReference type="NCBI Taxonomy" id="1033014"/>
    <lineage>
        <taxon>Eukaryota</taxon>
        <taxon>Fungi</taxon>
        <taxon>Dikarya</taxon>
        <taxon>Basidiomycota</taxon>
        <taxon>Agaricomycotina</taxon>
        <taxon>Agaricomycetes</taxon>
        <taxon>Agaricomycetidae</taxon>
        <taxon>Agaricales</taxon>
        <taxon>Marasmiineae</taxon>
        <taxon>Mycenaceae</taxon>
        <taxon>Mycena</taxon>
    </lineage>
</organism>